<dbReference type="AlphaFoldDB" id="A0A7G9YJ83"/>
<accession>A0A7G9YJ83</accession>
<name>A0A7G9YJ83_9EURY</name>
<evidence type="ECO:0008006" key="2">
    <source>
        <dbReference type="Google" id="ProtNLM"/>
    </source>
</evidence>
<protein>
    <recommendedName>
        <fullName evidence="2">Protein clustered with O-phosphoseryl-tRNA(Cys) synthetase</fullName>
    </recommendedName>
</protein>
<organism evidence="1">
    <name type="scientific">Candidatus Methanogaster sp. ANME-2c ERB4</name>
    <dbReference type="NCBI Taxonomy" id="2759911"/>
    <lineage>
        <taxon>Archaea</taxon>
        <taxon>Methanobacteriati</taxon>
        <taxon>Methanobacteriota</taxon>
        <taxon>Stenosarchaea group</taxon>
        <taxon>Methanomicrobia</taxon>
        <taxon>Methanosarcinales</taxon>
        <taxon>ANME-2 cluster</taxon>
        <taxon>Candidatus Methanogasteraceae</taxon>
        <taxon>Candidatus Methanogaster</taxon>
    </lineage>
</organism>
<dbReference type="InterPro" id="IPR003748">
    <property type="entry name" value="DUF169"/>
</dbReference>
<sequence length="159" mass="17029">MSAQGCPVGAYVLGVSDDAPHEYYLKSGRYVDMQAARRASDSLPRVVKPYRSIRIEPLSVNNGTFDVIILYLAPERAMRIVQAYSYASGARIVVDTLGAASVCGDCTALAIENGVGLSFGCKGSRKHSGYSDDEVPLGIGVKFVKTIEDGLGHIPETRD</sequence>
<dbReference type="Pfam" id="PF02596">
    <property type="entry name" value="DUF169"/>
    <property type="match status" value="1"/>
</dbReference>
<proteinExistence type="predicted"/>
<gene>
    <name evidence="1" type="ORF">NLBKJNFB_00005</name>
</gene>
<evidence type="ECO:0000313" key="1">
    <source>
        <dbReference type="EMBL" id="QNO48067.1"/>
    </source>
</evidence>
<dbReference type="PANTHER" id="PTHR37954:SF3">
    <property type="entry name" value="DUF169 DOMAIN-CONTAINING PROTEIN"/>
    <property type="match status" value="1"/>
</dbReference>
<reference evidence="1" key="1">
    <citation type="submission" date="2020-06" db="EMBL/GenBank/DDBJ databases">
        <title>Unique genomic features of the anaerobic methanotrophic archaea.</title>
        <authorList>
            <person name="Chadwick G.L."/>
            <person name="Skennerton C.T."/>
            <person name="Laso-Perez R."/>
            <person name="Leu A.O."/>
            <person name="Speth D.R."/>
            <person name="Yu H."/>
            <person name="Morgan-Lang C."/>
            <person name="Hatzenpichler R."/>
            <person name="Goudeau D."/>
            <person name="Malmstrom R."/>
            <person name="Brazelton W.J."/>
            <person name="Woyke T."/>
            <person name="Hallam S.J."/>
            <person name="Tyson G.W."/>
            <person name="Wegener G."/>
            <person name="Boetius A."/>
            <person name="Orphan V."/>
        </authorList>
    </citation>
    <scope>NUCLEOTIDE SEQUENCE</scope>
</reference>
<dbReference type="EMBL" id="MT631298">
    <property type="protein sequence ID" value="QNO48067.1"/>
    <property type="molecule type" value="Genomic_DNA"/>
</dbReference>
<dbReference type="PANTHER" id="PTHR37954">
    <property type="entry name" value="BLL4979 PROTEIN"/>
    <property type="match status" value="1"/>
</dbReference>